<dbReference type="SMART" id="SM00079">
    <property type="entry name" value="PBPe"/>
    <property type="match status" value="1"/>
</dbReference>
<name>A0A5D6W9R8_9FIRM</name>
<accession>A0A5D6W9R8</accession>
<sequence>MRKTILLILTIVFAAAAVFSGCANDQQAVSSGEQGQRPVLKVGMDASYPPFGSQDSASNDYVGFDVDIIKAIGEVEGFDVSISNRAFDGLIPALQSRDIDVAINDITITDERKKNVDFTERYYIAGLGVVVKADNDTIKTAKDLEGKKLGVSIGSTGEEAARKIPGADVRVFNAINEAFLEVQNGGVDAVINDIPTNEYYVSHTNNKNVRVAEVALTQEDLGIAVLKGNTEVLQKLNDGLATIKKNGKFREIYQKWFGKEPPQELLQ</sequence>
<feature type="domain" description="Ionotropic glutamate receptor C-terminal" evidence="4">
    <location>
        <begin position="39"/>
        <end position="259"/>
    </location>
</feature>
<feature type="chain" id="PRO_5039698670" evidence="2">
    <location>
        <begin position="24"/>
        <end position="267"/>
    </location>
</feature>
<dbReference type="CDD" id="cd13624">
    <property type="entry name" value="PBP2_Arg_Lys_His"/>
    <property type="match status" value="1"/>
</dbReference>
<dbReference type="PANTHER" id="PTHR35936:SF38">
    <property type="entry name" value="GLUTAMINE-BINDING PERIPLASMIC PROTEIN"/>
    <property type="match status" value="1"/>
</dbReference>
<feature type="domain" description="Solute-binding protein family 3/N-terminal" evidence="3">
    <location>
        <begin position="39"/>
        <end position="260"/>
    </location>
</feature>
<evidence type="ECO:0000256" key="2">
    <source>
        <dbReference type="SAM" id="SignalP"/>
    </source>
</evidence>
<evidence type="ECO:0000313" key="5">
    <source>
        <dbReference type="EMBL" id="TYZ23364.1"/>
    </source>
</evidence>
<dbReference type="PROSITE" id="PS51257">
    <property type="entry name" value="PROKAR_LIPOPROTEIN"/>
    <property type="match status" value="1"/>
</dbReference>
<protein>
    <submittedName>
        <fullName evidence="5">Basic amino acid ABC transporter substrate-binding protein</fullName>
    </submittedName>
</protein>
<keyword evidence="6" id="KW-1185">Reference proteome</keyword>
<dbReference type="PANTHER" id="PTHR35936">
    <property type="entry name" value="MEMBRANE-BOUND LYTIC MUREIN TRANSGLYCOSYLASE F"/>
    <property type="match status" value="1"/>
</dbReference>
<dbReference type="AlphaFoldDB" id="A0A5D6W9R8"/>
<dbReference type="SMART" id="SM00062">
    <property type="entry name" value="PBPb"/>
    <property type="match status" value="1"/>
</dbReference>
<keyword evidence="1 2" id="KW-0732">Signal</keyword>
<comment type="caution">
    <text evidence="5">The sequence shown here is derived from an EMBL/GenBank/DDBJ whole genome shotgun (WGS) entry which is preliminary data.</text>
</comment>
<dbReference type="GO" id="GO:0016020">
    <property type="term" value="C:membrane"/>
    <property type="evidence" value="ECO:0007669"/>
    <property type="project" value="InterPro"/>
</dbReference>
<feature type="signal peptide" evidence="2">
    <location>
        <begin position="1"/>
        <end position="23"/>
    </location>
</feature>
<dbReference type="GO" id="GO:0015276">
    <property type="term" value="F:ligand-gated monoatomic ion channel activity"/>
    <property type="evidence" value="ECO:0007669"/>
    <property type="project" value="InterPro"/>
</dbReference>
<organism evidence="5 6">
    <name type="scientific">Selenomonas ruminis</name>
    <dbReference type="NCBI Taxonomy" id="2593411"/>
    <lineage>
        <taxon>Bacteria</taxon>
        <taxon>Bacillati</taxon>
        <taxon>Bacillota</taxon>
        <taxon>Negativicutes</taxon>
        <taxon>Selenomonadales</taxon>
        <taxon>Selenomonadaceae</taxon>
        <taxon>Selenomonas</taxon>
    </lineage>
</organism>
<evidence type="ECO:0000313" key="6">
    <source>
        <dbReference type="Proteomes" id="UP000323646"/>
    </source>
</evidence>
<dbReference type="OrthoDB" id="9774451at2"/>
<evidence type="ECO:0000256" key="1">
    <source>
        <dbReference type="ARBA" id="ARBA00022729"/>
    </source>
</evidence>
<evidence type="ECO:0000259" key="4">
    <source>
        <dbReference type="SMART" id="SM00079"/>
    </source>
</evidence>
<dbReference type="RefSeq" id="WP_149171116.1">
    <property type="nucleotide sequence ID" value="NZ_VTOY01000003.1"/>
</dbReference>
<dbReference type="SUPFAM" id="SSF53850">
    <property type="entry name" value="Periplasmic binding protein-like II"/>
    <property type="match status" value="1"/>
</dbReference>
<dbReference type="Gene3D" id="3.40.190.10">
    <property type="entry name" value="Periplasmic binding protein-like II"/>
    <property type="match status" value="2"/>
</dbReference>
<dbReference type="InterPro" id="IPR001638">
    <property type="entry name" value="Solute-binding_3/MltF_N"/>
</dbReference>
<dbReference type="Pfam" id="PF00497">
    <property type="entry name" value="SBP_bac_3"/>
    <property type="match status" value="1"/>
</dbReference>
<gene>
    <name evidence="5" type="ORF">FZ040_05655</name>
</gene>
<dbReference type="EMBL" id="VTOY01000003">
    <property type="protein sequence ID" value="TYZ23364.1"/>
    <property type="molecule type" value="Genomic_DNA"/>
</dbReference>
<reference evidence="5 6" key="1">
    <citation type="submission" date="2019-08" db="EMBL/GenBank/DDBJ databases">
        <title>Selenomonas sp. mPRGC5 and Selenomonas sp. mPRGC8 isolated from ruminal fluid of dairy goat (Capra hircus).</title>
        <authorList>
            <person name="Poothong S."/>
            <person name="Nuengjamnong C."/>
            <person name="Tanasupawat S."/>
        </authorList>
    </citation>
    <scope>NUCLEOTIDE SEQUENCE [LARGE SCALE GENOMIC DNA]</scope>
    <source>
        <strain evidence="6">mPRGC5</strain>
    </source>
</reference>
<evidence type="ECO:0000259" key="3">
    <source>
        <dbReference type="SMART" id="SM00062"/>
    </source>
</evidence>
<proteinExistence type="predicted"/>
<dbReference type="Proteomes" id="UP000323646">
    <property type="component" value="Unassembled WGS sequence"/>
</dbReference>
<dbReference type="InterPro" id="IPR001320">
    <property type="entry name" value="Iontro_rcpt_C"/>
</dbReference>